<gene>
    <name evidence="2" type="ORF">KCV03_g4434</name>
</gene>
<feature type="compositionally biased region" description="Basic and acidic residues" evidence="1">
    <location>
        <begin position="118"/>
        <end position="127"/>
    </location>
</feature>
<feature type="region of interest" description="Disordered" evidence="1">
    <location>
        <begin position="188"/>
        <end position="221"/>
    </location>
</feature>
<protein>
    <submittedName>
        <fullName evidence="2">Uncharacterized protein</fullName>
    </submittedName>
</protein>
<feature type="non-terminal residue" evidence="2">
    <location>
        <position position="1"/>
    </location>
</feature>
<evidence type="ECO:0000313" key="2">
    <source>
        <dbReference type="EMBL" id="KAH0223140.1"/>
    </source>
</evidence>
<evidence type="ECO:0000313" key="3">
    <source>
        <dbReference type="Proteomes" id="UP000767238"/>
    </source>
</evidence>
<feature type="region of interest" description="Disordered" evidence="1">
    <location>
        <begin position="113"/>
        <end position="151"/>
    </location>
</feature>
<reference evidence="2" key="2">
    <citation type="submission" date="2021-08" db="EMBL/GenBank/DDBJ databases">
        <authorList>
            <person name="Gostincar C."/>
            <person name="Sun X."/>
            <person name="Song Z."/>
            <person name="Gunde-Cimerman N."/>
        </authorList>
    </citation>
    <scope>NUCLEOTIDE SEQUENCE</scope>
    <source>
        <strain evidence="2">EXF-8016</strain>
    </source>
</reference>
<proteinExistence type="predicted"/>
<name>A0A9P8GG54_AURME</name>
<feature type="compositionally biased region" description="Basic and acidic residues" evidence="1">
    <location>
        <begin position="1"/>
        <end position="20"/>
    </location>
</feature>
<comment type="caution">
    <text evidence="2">The sequence shown here is derived from an EMBL/GenBank/DDBJ whole genome shotgun (WGS) entry which is preliminary data.</text>
</comment>
<reference evidence="2" key="1">
    <citation type="journal article" date="2021" name="J Fungi (Basel)">
        <title>Virulence traits and population genomics of the black yeast Aureobasidium melanogenum.</title>
        <authorList>
            <person name="Cernosa A."/>
            <person name="Sun X."/>
            <person name="Gostincar C."/>
            <person name="Fang C."/>
            <person name="Gunde-Cimerman N."/>
            <person name="Song Z."/>
        </authorList>
    </citation>
    <scope>NUCLEOTIDE SEQUENCE</scope>
    <source>
        <strain evidence="2">EXF-8016</strain>
    </source>
</reference>
<accession>A0A9P8GG54</accession>
<sequence length="357" mass="41298">MDADNERYDYRRRDSFRDADFQPPRRMQSRYLGDFDDDRYNSRSRVRSKDDGFKDASPLHDRQSARLNDRQSARLNDRQSIVTSVQIPGRTSSPPLFQDFLNLPKVSPQIYLPQMDPFHMDSPHMDSPDMDSPNMDPPPPSESLPAKRQRKPKFETFDFTGADYFQVQSDDDELYVEEADEGADIESVLGSTKEDHMEEVEGDEDDNDPDINADDEEPVQRHRQNLLLVRSSVRSAAKDEQDSPALLPVVWQSANPKPQSVSFQTLVQKANSKAGQLYNKPTARFRCPLVNCNIIMPETTTLEQLWEHASDKQHLLGLYNQDRYRCELGCKESFTDTLGRVYHYAMQKCRIDMLEDY</sequence>
<feature type="region of interest" description="Disordered" evidence="1">
    <location>
        <begin position="1"/>
        <end position="100"/>
    </location>
</feature>
<feature type="compositionally biased region" description="Basic and acidic residues" evidence="1">
    <location>
        <begin position="47"/>
        <end position="77"/>
    </location>
</feature>
<dbReference type="EMBL" id="JAHFYH010000026">
    <property type="protein sequence ID" value="KAH0223140.1"/>
    <property type="molecule type" value="Genomic_DNA"/>
</dbReference>
<organism evidence="2 3">
    <name type="scientific">Aureobasidium melanogenum</name>
    <name type="common">Aureobasidium pullulans var. melanogenum</name>
    <dbReference type="NCBI Taxonomy" id="46634"/>
    <lineage>
        <taxon>Eukaryota</taxon>
        <taxon>Fungi</taxon>
        <taxon>Dikarya</taxon>
        <taxon>Ascomycota</taxon>
        <taxon>Pezizomycotina</taxon>
        <taxon>Dothideomycetes</taxon>
        <taxon>Dothideomycetidae</taxon>
        <taxon>Dothideales</taxon>
        <taxon>Saccotheciaceae</taxon>
        <taxon>Aureobasidium</taxon>
    </lineage>
</organism>
<dbReference type="OrthoDB" id="10388956at2759"/>
<dbReference type="Proteomes" id="UP000767238">
    <property type="component" value="Unassembled WGS sequence"/>
</dbReference>
<dbReference type="AlphaFoldDB" id="A0A9P8GG54"/>
<feature type="compositionally biased region" description="Polar residues" evidence="1">
    <location>
        <begin position="78"/>
        <end position="95"/>
    </location>
</feature>
<evidence type="ECO:0000256" key="1">
    <source>
        <dbReference type="SAM" id="MobiDB-lite"/>
    </source>
</evidence>
<feature type="compositionally biased region" description="Acidic residues" evidence="1">
    <location>
        <begin position="197"/>
        <end position="217"/>
    </location>
</feature>